<evidence type="ECO:0000256" key="4">
    <source>
        <dbReference type="ARBA" id="ARBA00022840"/>
    </source>
</evidence>
<gene>
    <name evidence="6" type="ORF">UFOPK3752_02071</name>
</gene>
<evidence type="ECO:0000256" key="3">
    <source>
        <dbReference type="ARBA" id="ARBA00022741"/>
    </source>
</evidence>
<dbReference type="InterPro" id="IPR003593">
    <property type="entry name" value="AAA+_ATPase"/>
</dbReference>
<dbReference type="PROSITE" id="PS00211">
    <property type="entry name" value="ABC_TRANSPORTER_1"/>
    <property type="match status" value="1"/>
</dbReference>
<keyword evidence="2" id="KW-0677">Repeat</keyword>
<dbReference type="Gene3D" id="3.40.50.300">
    <property type="entry name" value="P-loop containing nucleotide triphosphate hydrolases"/>
    <property type="match status" value="2"/>
</dbReference>
<evidence type="ECO:0000259" key="5">
    <source>
        <dbReference type="PROSITE" id="PS50893"/>
    </source>
</evidence>
<dbReference type="Pfam" id="PF00005">
    <property type="entry name" value="ABC_tran"/>
    <property type="match status" value="2"/>
</dbReference>
<dbReference type="PROSITE" id="PS50893">
    <property type="entry name" value="ABC_TRANSPORTER_2"/>
    <property type="match status" value="2"/>
</dbReference>
<dbReference type="PANTHER" id="PTHR43790">
    <property type="entry name" value="CARBOHYDRATE TRANSPORT ATP-BINDING PROTEIN MG119-RELATED"/>
    <property type="match status" value="1"/>
</dbReference>
<dbReference type="GO" id="GO:0016887">
    <property type="term" value="F:ATP hydrolysis activity"/>
    <property type="evidence" value="ECO:0007669"/>
    <property type="project" value="InterPro"/>
</dbReference>
<dbReference type="InterPro" id="IPR017871">
    <property type="entry name" value="ABC_transporter-like_CS"/>
</dbReference>
<feature type="domain" description="ABC transporter" evidence="5">
    <location>
        <begin position="250"/>
        <end position="503"/>
    </location>
</feature>
<dbReference type="CDD" id="cd03216">
    <property type="entry name" value="ABC_Carb_Monos_I"/>
    <property type="match status" value="1"/>
</dbReference>
<reference evidence="6" key="1">
    <citation type="submission" date="2020-05" db="EMBL/GenBank/DDBJ databases">
        <authorList>
            <person name="Chiriac C."/>
            <person name="Salcher M."/>
            <person name="Ghai R."/>
            <person name="Kavagutti S V."/>
        </authorList>
    </citation>
    <scope>NUCLEOTIDE SEQUENCE</scope>
</reference>
<dbReference type="PANTHER" id="PTHR43790:SF9">
    <property type="entry name" value="GALACTOFURANOSE TRANSPORTER ATP-BINDING PROTEIN YTFR"/>
    <property type="match status" value="1"/>
</dbReference>
<dbReference type="AlphaFoldDB" id="A0A6J7KTA4"/>
<name>A0A6J7KTA4_9ZZZZ</name>
<dbReference type="InterPro" id="IPR003439">
    <property type="entry name" value="ABC_transporter-like_ATP-bd"/>
</dbReference>
<dbReference type="SUPFAM" id="SSF52540">
    <property type="entry name" value="P-loop containing nucleoside triphosphate hydrolases"/>
    <property type="match status" value="2"/>
</dbReference>
<dbReference type="InterPro" id="IPR050107">
    <property type="entry name" value="ABC_carbohydrate_import_ATPase"/>
</dbReference>
<evidence type="ECO:0000256" key="1">
    <source>
        <dbReference type="ARBA" id="ARBA00022448"/>
    </source>
</evidence>
<feature type="domain" description="ABC transporter" evidence="5">
    <location>
        <begin position="10"/>
        <end position="246"/>
    </location>
</feature>
<dbReference type="SMART" id="SM00382">
    <property type="entry name" value="AAA"/>
    <property type="match status" value="2"/>
</dbReference>
<evidence type="ECO:0000313" key="6">
    <source>
        <dbReference type="EMBL" id="CAB4957639.1"/>
    </source>
</evidence>
<keyword evidence="3" id="KW-0547">Nucleotide-binding</keyword>
<dbReference type="GO" id="GO:0005524">
    <property type="term" value="F:ATP binding"/>
    <property type="evidence" value="ECO:0007669"/>
    <property type="project" value="UniProtKB-KW"/>
</dbReference>
<dbReference type="EMBL" id="CAFBND010000124">
    <property type="protein sequence ID" value="CAB4957639.1"/>
    <property type="molecule type" value="Genomic_DNA"/>
</dbReference>
<keyword evidence="1" id="KW-0813">Transport</keyword>
<protein>
    <submittedName>
        <fullName evidence="6">Unannotated protein</fullName>
    </submittedName>
</protein>
<sequence length="507" mass="55195">MERSTGTAALEVVGLSKAFGGVPAVDSMSLRVFAGQVHALAGANGAGKSTLLKMLAGHVRPDSGLVRIAGDDASILRPTDATRLGLNFIHQELNLVPKFTVLDNLILGHPDAGHRGLLTRSSLRQRARSVIDRLGVDLDLSATVEQLTTHQQWTVALGHALMRDAKVLAMDEPTASLAEAEVDHLLRIVKELAASGCAIIYVSHRLEEILEITDQVTVMRDGRLVGSWPTHTIDRGQLTRHIVGRDVPEIRPPEVVFSAARPILELSGIKAFPRLVNVDLEIFPGEILGLAGLVGSGRTEIARIIFGADRPTAGTMTLEGQPYRPRHPSDAIRHGVALVPEQRRAQGLVFGESLTFNVNLATNSSNRIRRWWPFVSMSKKRIVARDMMQRLAIKARSSESPVDRLSGGNQQKVVVAKWLRVRPKLLILDEPTVGVDVGAREEIYGLIRSWAENGTALLLISSDFDELSLCHRVAVVREGSITKIVDGASVTKEELTRMCYEAVGAHA</sequence>
<dbReference type="InterPro" id="IPR027417">
    <property type="entry name" value="P-loop_NTPase"/>
</dbReference>
<accession>A0A6J7KTA4</accession>
<evidence type="ECO:0000256" key="2">
    <source>
        <dbReference type="ARBA" id="ARBA00022737"/>
    </source>
</evidence>
<proteinExistence type="predicted"/>
<organism evidence="6">
    <name type="scientific">freshwater metagenome</name>
    <dbReference type="NCBI Taxonomy" id="449393"/>
    <lineage>
        <taxon>unclassified sequences</taxon>
        <taxon>metagenomes</taxon>
        <taxon>ecological metagenomes</taxon>
    </lineage>
</organism>
<keyword evidence="4" id="KW-0067">ATP-binding</keyword>
<dbReference type="CDD" id="cd03215">
    <property type="entry name" value="ABC_Carb_Monos_II"/>
    <property type="match status" value="1"/>
</dbReference>